<evidence type="ECO:0000256" key="2">
    <source>
        <dbReference type="SAM" id="MobiDB-lite"/>
    </source>
</evidence>
<dbReference type="InterPro" id="IPR011010">
    <property type="entry name" value="DNA_brk_join_enz"/>
</dbReference>
<comment type="caution">
    <text evidence="3">The sequence shown here is derived from an EMBL/GenBank/DDBJ whole genome shotgun (WGS) entry which is preliminary data.</text>
</comment>
<evidence type="ECO:0000313" key="3">
    <source>
        <dbReference type="EMBL" id="MFC7381549.1"/>
    </source>
</evidence>
<reference evidence="4" key="1">
    <citation type="journal article" date="2019" name="Int. J. Syst. Evol. Microbiol.">
        <title>The Global Catalogue of Microorganisms (GCM) 10K type strain sequencing project: providing services to taxonomists for standard genome sequencing and annotation.</title>
        <authorList>
            <consortium name="The Broad Institute Genomics Platform"/>
            <consortium name="The Broad Institute Genome Sequencing Center for Infectious Disease"/>
            <person name="Wu L."/>
            <person name="Ma J."/>
        </authorList>
    </citation>
    <scope>NUCLEOTIDE SEQUENCE [LARGE SCALE GENOMIC DNA]</scope>
    <source>
        <strain evidence="4">CECT 7649</strain>
    </source>
</reference>
<accession>A0ABW2NWP2</accession>
<dbReference type="Gene3D" id="1.10.443.10">
    <property type="entry name" value="Intergrase catalytic core"/>
    <property type="match status" value="1"/>
</dbReference>
<dbReference type="Proteomes" id="UP001596496">
    <property type="component" value="Unassembled WGS sequence"/>
</dbReference>
<gene>
    <name evidence="3" type="ORF">ACFQSB_04965</name>
</gene>
<dbReference type="EMBL" id="JBHTCG010000002">
    <property type="protein sequence ID" value="MFC7381549.1"/>
    <property type="molecule type" value="Genomic_DNA"/>
</dbReference>
<name>A0ABW2NWP2_9ACTN</name>
<proteinExistence type="predicted"/>
<dbReference type="SUPFAM" id="SSF56349">
    <property type="entry name" value="DNA breaking-rejoining enzymes"/>
    <property type="match status" value="1"/>
</dbReference>
<dbReference type="InterPro" id="IPR013762">
    <property type="entry name" value="Integrase-like_cat_sf"/>
</dbReference>
<protein>
    <submittedName>
        <fullName evidence="3">Site-specific recombinase</fullName>
    </submittedName>
</protein>
<keyword evidence="1" id="KW-0233">DNA recombination</keyword>
<sequence length="303" mass="32948">MHPSTHGGEGDVTTSPPPVEYAVAIDHYLATLRLGEASRRVYRIALATWAWALVGRTPPRGRARRGAVPPIVPLALLDAPATALRLRSALDERAASADPRTVGRELSILRGALAWWRVRGWIDGDPLHVAGARLRSPAAPAAALAVLTPEQVAQIFGLPADLREQACWRLLYETSATVERVLALDVDDLDLARRRVRDSPSLRWGPGTARLLRLLLLGRTTGPLLLTRRRAAPGTPEHDRCPVTGRGRLSYRRAAEVFTAATVPLTPTGHGWTLRQLRSAGAAHRQRPARTSLRPDGHEVTGP</sequence>
<dbReference type="RefSeq" id="WP_380824488.1">
    <property type="nucleotide sequence ID" value="NZ_JBHTCG010000002.1"/>
</dbReference>
<evidence type="ECO:0000256" key="1">
    <source>
        <dbReference type="ARBA" id="ARBA00023172"/>
    </source>
</evidence>
<keyword evidence="4" id="KW-1185">Reference proteome</keyword>
<feature type="compositionally biased region" description="Basic and acidic residues" evidence="2">
    <location>
        <begin position="293"/>
        <end position="303"/>
    </location>
</feature>
<organism evidence="3 4">
    <name type="scientific">Sphaerisporangium rhizosphaerae</name>
    <dbReference type="NCBI Taxonomy" id="2269375"/>
    <lineage>
        <taxon>Bacteria</taxon>
        <taxon>Bacillati</taxon>
        <taxon>Actinomycetota</taxon>
        <taxon>Actinomycetes</taxon>
        <taxon>Streptosporangiales</taxon>
        <taxon>Streptosporangiaceae</taxon>
        <taxon>Sphaerisporangium</taxon>
    </lineage>
</organism>
<evidence type="ECO:0000313" key="4">
    <source>
        <dbReference type="Proteomes" id="UP001596496"/>
    </source>
</evidence>
<feature type="region of interest" description="Disordered" evidence="2">
    <location>
        <begin position="279"/>
        <end position="303"/>
    </location>
</feature>